<accession>A0A1M5ECG2</accession>
<keyword evidence="2" id="KW-0966">Cell projection</keyword>
<keyword evidence="1" id="KW-0732">Signal</keyword>
<gene>
    <name evidence="2" type="ORF">SAMN04487965_2656</name>
</gene>
<feature type="chain" id="PRO_5009909805" evidence="1">
    <location>
        <begin position="23"/>
        <end position="230"/>
    </location>
</feature>
<keyword evidence="2" id="KW-0282">Flagellum</keyword>
<organism evidence="2 3">
    <name type="scientific">Microbulbifer donghaiensis</name>
    <dbReference type="NCBI Taxonomy" id="494016"/>
    <lineage>
        <taxon>Bacteria</taxon>
        <taxon>Pseudomonadati</taxon>
        <taxon>Pseudomonadota</taxon>
        <taxon>Gammaproteobacteria</taxon>
        <taxon>Cellvibrionales</taxon>
        <taxon>Microbulbiferaceae</taxon>
        <taxon>Microbulbifer</taxon>
    </lineage>
</organism>
<sequence>MIRKLFRLSTAFLLLTVLPPCAFSFTFNPSLTVLRLPTDIGGATLVLKNPRDVDLPVVFEMVERQITEDGAELTEPADNDFVIFPPQAVVPAGKSQAVRIQWVGGMLSQSRSFTLFATEVPVNLNPGSKTGPAIKTVLRIGSSVHVTSRGFAPKPELVGYRPRQDGVVVSIGNSGNEFIYIDKLAMKFGGEKIGGIDLANAARRTLIPPGAIRTFKVNSVQGAPELIFNN</sequence>
<evidence type="ECO:0000313" key="2">
    <source>
        <dbReference type="EMBL" id="SHF76876.1"/>
    </source>
</evidence>
<proteinExistence type="predicted"/>
<dbReference type="OrthoDB" id="5871680at2"/>
<dbReference type="Proteomes" id="UP000184170">
    <property type="component" value="Unassembled WGS sequence"/>
</dbReference>
<name>A0A1M5ECG2_9GAMM</name>
<evidence type="ECO:0000256" key="1">
    <source>
        <dbReference type="SAM" id="SignalP"/>
    </source>
</evidence>
<keyword evidence="2" id="KW-0969">Cilium</keyword>
<dbReference type="AlphaFoldDB" id="A0A1M5ECG2"/>
<keyword evidence="3" id="KW-1185">Reference proteome</keyword>
<dbReference type="RefSeq" id="WP_073275901.1">
    <property type="nucleotide sequence ID" value="NZ_FQVA01000003.1"/>
</dbReference>
<dbReference type="SUPFAM" id="SSF49354">
    <property type="entry name" value="PapD-like"/>
    <property type="match status" value="1"/>
</dbReference>
<feature type="signal peptide" evidence="1">
    <location>
        <begin position="1"/>
        <end position="22"/>
    </location>
</feature>
<evidence type="ECO:0000313" key="3">
    <source>
        <dbReference type="Proteomes" id="UP000184170"/>
    </source>
</evidence>
<dbReference type="InterPro" id="IPR008962">
    <property type="entry name" value="PapD-like_sf"/>
</dbReference>
<dbReference type="EMBL" id="FQVA01000003">
    <property type="protein sequence ID" value="SHF76876.1"/>
    <property type="molecule type" value="Genomic_DNA"/>
</dbReference>
<dbReference type="STRING" id="494016.SAMN04487965_2656"/>
<reference evidence="3" key="1">
    <citation type="submission" date="2016-11" db="EMBL/GenBank/DDBJ databases">
        <authorList>
            <person name="Varghese N."/>
            <person name="Submissions S."/>
        </authorList>
    </citation>
    <scope>NUCLEOTIDE SEQUENCE [LARGE SCALE GENOMIC DNA]</scope>
    <source>
        <strain evidence="3">CGMCC 1.7063</strain>
    </source>
</reference>
<protein>
    <submittedName>
        <fullName evidence="2">Pili and flagellar-assembly chaperone, PapD N-terminal domain</fullName>
    </submittedName>
</protein>